<organism evidence="2 3">
    <name type="scientific">Novosphingobium mathurense</name>
    <dbReference type="NCBI Taxonomy" id="428990"/>
    <lineage>
        <taxon>Bacteria</taxon>
        <taxon>Pseudomonadati</taxon>
        <taxon>Pseudomonadota</taxon>
        <taxon>Alphaproteobacteria</taxon>
        <taxon>Sphingomonadales</taxon>
        <taxon>Sphingomonadaceae</taxon>
        <taxon>Novosphingobium</taxon>
    </lineage>
</organism>
<gene>
    <name evidence="2" type="ORF">SAMN06295987_103434</name>
</gene>
<dbReference type="AlphaFoldDB" id="A0A1U6HZN7"/>
<dbReference type="InterPro" id="IPR012340">
    <property type="entry name" value="NA-bd_OB-fold"/>
</dbReference>
<dbReference type="STRING" id="428990.SAMN06295987_103434"/>
<dbReference type="InterPro" id="IPR052513">
    <property type="entry name" value="Thioester_dehydratase-like"/>
</dbReference>
<dbReference type="Pfam" id="PF12172">
    <property type="entry name" value="zf-ChsH2"/>
    <property type="match status" value="1"/>
</dbReference>
<dbReference type="Proteomes" id="UP000190989">
    <property type="component" value="Unassembled WGS sequence"/>
</dbReference>
<evidence type="ECO:0000259" key="1">
    <source>
        <dbReference type="Pfam" id="PF12172"/>
    </source>
</evidence>
<protein>
    <submittedName>
        <fullName evidence="2">Uncharacterized OB-fold protein, contains Zn-ribbon domain</fullName>
    </submittedName>
</protein>
<proteinExistence type="predicted"/>
<name>A0A1U6HZN7_9SPHN</name>
<dbReference type="PANTHER" id="PTHR34075:SF5">
    <property type="entry name" value="BLR3430 PROTEIN"/>
    <property type="match status" value="1"/>
</dbReference>
<dbReference type="EMBL" id="FVZE01000003">
    <property type="protein sequence ID" value="SLK01220.1"/>
    <property type="molecule type" value="Genomic_DNA"/>
</dbReference>
<evidence type="ECO:0000313" key="2">
    <source>
        <dbReference type="EMBL" id="SLK01220.1"/>
    </source>
</evidence>
<accession>A0A1U6HZN7</accession>
<evidence type="ECO:0000313" key="3">
    <source>
        <dbReference type="Proteomes" id="UP000190989"/>
    </source>
</evidence>
<feature type="domain" description="ChsH2 rubredoxin-like zinc ribbon" evidence="1">
    <location>
        <begin position="5"/>
        <end position="29"/>
    </location>
</feature>
<keyword evidence="3" id="KW-1185">Reference proteome</keyword>
<dbReference type="RefSeq" id="WP_079730670.1">
    <property type="nucleotide sequence ID" value="NZ_FVZE01000003.1"/>
</dbReference>
<dbReference type="PANTHER" id="PTHR34075">
    <property type="entry name" value="BLR3430 PROTEIN"/>
    <property type="match status" value="1"/>
</dbReference>
<reference evidence="3" key="1">
    <citation type="submission" date="2017-02" db="EMBL/GenBank/DDBJ databases">
        <authorList>
            <person name="Varghese N."/>
            <person name="Submissions S."/>
        </authorList>
    </citation>
    <scope>NUCLEOTIDE SEQUENCE [LARGE SCALE GENOMIC DNA]</scope>
    <source>
        <strain evidence="3">SM117</strain>
    </source>
</reference>
<dbReference type="SUPFAM" id="SSF50249">
    <property type="entry name" value="Nucleic acid-binding proteins"/>
    <property type="match status" value="1"/>
</dbReference>
<sequence length="106" mass="11628">MIDVQSCQTCGQLQYPRRDVCRNCLSDDLVDSAVVDTGTILAVSTLWRSNEPRFASKLPLYIAKADLDCGIHVICFAAADMKAGDKVRVSGKLDETGQKIWIAHSL</sequence>
<dbReference type="InterPro" id="IPR022002">
    <property type="entry name" value="ChsH2_Znr"/>
</dbReference>